<dbReference type="GO" id="GO:0015171">
    <property type="term" value="F:amino acid transmembrane transporter activity"/>
    <property type="evidence" value="ECO:0007669"/>
    <property type="project" value="TreeGrafter"/>
</dbReference>
<name>A0A1G4S5J4_9CAUL</name>
<dbReference type="Pfam" id="PF13520">
    <property type="entry name" value="AA_permease_2"/>
    <property type="match status" value="1"/>
</dbReference>
<comment type="subcellular location">
    <subcellularLocation>
        <location evidence="1">Membrane</location>
        <topology evidence="1">Multi-pass membrane protein</topology>
    </subcellularLocation>
</comment>
<dbReference type="PANTHER" id="PTHR43243">
    <property type="entry name" value="INNER MEMBRANE TRANSPORTER YGJI-RELATED"/>
    <property type="match status" value="1"/>
</dbReference>
<dbReference type="OrthoDB" id="9804700at2"/>
<feature type="transmembrane region" description="Helical" evidence="6">
    <location>
        <begin position="433"/>
        <end position="456"/>
    </location>
</feature>
<keyword evidence="5 6" id="KW-0472">Membrane</keyword>
<reference evidence="8" key="1">
    <citation type="submission" date="2016-10" db="EMBL/GenBank/DDBJ databases">
        <authorList>
            <person name="Varghese N."/>
            <person name="Submissions S."/>
        </authorList>
    </citation>
    <scope>NUCLEOTIDE SEQUENCE [LARGE SCALE GENOMIC DNA]</scope>
    <source>
        <strain evidence="8">CGMCC 1.3431</strain>
    </source>
</reference>
<proteinExistence type="predicted"/>
<dbReference type="AlphaFoldDB" id="A0A1G4S5J4"/>
<feature type="transmembrane region" description="Helical" evidence="6">
    <location>
        <begin position="92"/>
        <end position="112"/>
    </location>
</feature>
<evidence type="ECO:0000313" key="7">
    <source>
        <dbReference type="EMBL" id="SCW64360.1"/>
    </source>
</evidence>
<feature type="transmembrane region" description="Helical" evidence="6">
    <location>
        <begin position="28"/>
        <end position="46"/>
    </location>
</feature>
<feature type="transmembrane region" description="Helical" evidence="6">
    <location>
        <begin position="119"/>
        <end position="140"/>
    </location>
</feature>
<keyword evidence="8" id="KW-1185">Reference proteome</keyword>
<keyword evidence="4 6" id="KW-1133">Transmembrane helix</keyword>
<feature type="transmembrane region" description="Helical" evidence="6">
    <location>
        <begin position="190"/>
        <end position="212"/>
    </location>
</feature>
<feature type="transmembrane region" description="Helical" evidence="6">
    <location>
        <begin position="232"/>
        <end position="251"/>
    </location>
</feature>
<gene>
    <name evidence="7" type="ORF">SAMN02927928_2445</name>
</gene>
<feature type="transmembrane region" description="Helical" evidence="6">
    <location>
        <begin position="58"/>
        <end position="80"/>
    </location>
</feature>
<dbReference type="RefSeq" id="WP_090648217.1">
    <property type="nucleotide sequence ID" value="NZ_CBCRYE010000001.1"/>
</dbReference>
<evidence type="ECO:0000313" key="8">
    <source>
        <dbReference type="Proteomes" id="UP000199150"/>
    </source>
</evidence>
<dbReference type="STRING" id="260084.SAMN02927928_2445"/>
<evidence type="ECO:0000256" key="1">
    <source>
        <dbReference type="ARBA" id="ARBA00004141"/>
    </source>
</evidence>
<evidence type="ECO:0000256" key="3">
    <source>
        <dbReference type="ARBA" id="ARBA00022692"/>
    </source>
</evidence>
<evidence type="ECO:0000256" key="5">
    <source>
        <dbReference type="ARBA" id="ARBA00023136"/>
    </source>
</evidence>
<feature type="transmembrane region" description="Helical" evidence="6">
    <location>
        <begin position="393"/>
        <end position="412"/>
    </location>
</feature>
<feature type="transmembrane region" description="Helical" evidence="6">
    <location>
        <begin position="272"/>
        <end position="296"/>
    </location>
</feature>
<dbReference type="Gene3D" id="1.20.1740.10">
    <property type="entry name" value="Amino acid/polyamine transporter I"/>
    <property type="match status" value="1"/>
</dbReference>
<feature type="transmembrane region" description="Helical" evidence="6">
    <location>
        <begin position="316"/>
        <end position="339"/>
    </location>
</feature>
<feature type="transmembrane region" description="Helical" evidence="6">
    <location>
        <begin position="468"/>
        <end position="488"/>
    </location>
</feature>
<dbReference type="Proteomes" id="UP000199150">
    <property type="component" value="Unassembled WGS sequence"/>
</dbReference>
<keyword evidence="3 6" id="KW-0812">Transmembrane</keyword>
<dbReference type="GO" id="GO:0016020">
    <property type="term" value="C:membrane"/>
    <property type="evidence" value="ECO:0007669"/>
    <property type="project" value="UniProtKB-SubCell"/>
</dbReference>
<feature type="transmembrane region" description="Helical" evidence="6">
    <location>
        <begin position="160"/>
        <end position="183"/>
    </location>
</feature>
<dbReference type="InterPro" id="IPR002293">
    <property type="entry name" value="AA/rel_permease1"/>
</dbReference>
<evidence type="ECO:0000256" key="6">
    <source>
        <dbReference type="SAM" id="Phobius"/>
    </source>
</evidence>
<keyword evidence="2" id="KW-0813">Transport</keyword>
<evidence type="ECO:0000256" key="4">
    <source>
        <dbReference type="ARBA" id="ARBA00022989"/>
    </source>
</evidence>
<protein>
    <submittedName>
        <fullName evidence="7">Amino acid/polyamine/organocation transporter, APC superfamily</fullName>
    </submittedName>
</protein>
<dbReference type="EMBL" id="FMTS01000003">
    <property type="protein sequence ID" value="SCW64360.1"/>
    <property type="molecule type" value="Genomic_DNA"/>
</dbReference>
<feature type="transmembrane region" description="Helical" evidence="6">
    <location>
        <begin position="368"/>
        <end position="387"/>
    </location>
</feature>
<accession>A0A1G4S5J4</accession>
<dbReference type="PANTHER" id="PTHR43243:SF4">
    <property type="entry name" value="CATIONIC AMINO ACID TRANSPORTER 4"/>
    <property type="match status" value="1"/>
</dbReference>
<organism evidence="7 8">
    <name type="scientific">Asticcacaulis taihuensis</name>
    <dbReference type="NCBI Taxonomy" id="260084"/>
    <lineage>
        <taxon>Bacteria</taxon>
        <taxon>Pseudomonadati</taxon>
        <taxon>Pseudomonadota</taxon>
        <taxon>Alphaproteobacteria</taxon>
        <taxon>Caulobacterales</taxon>
        <taxon>Caulobacteraceae</taxon>
        <taxon>Asticcacaulis</taxon>
    </lineage>
</organism>
<sequence length="499" mass="52471">MPARLFARKSIEALQAEEHPLHRTLGGLQLMLLGIGCIVGAGVYVMTGTAAAHFAGPAVMLSFLLAATACGFTALCYAELASTIPVSGSSYTYAYATLGQVVAWGLSWLLMLEYGLAGSALAVGFSSYLVSLLTDFGVHIPAWLSTPSVVSTVVDGRTSFSLSGGVNLIAAIALLVSAVILSAGVSKSTLVTTILVFIKISVLVAFVAVGIGAVDPANWTPFIPANEGGFAFGWQGIVRGASILFFAYLGFETVSTAASETRNPQRNMPIGILGALFVCTALYIAVAAVLTGLVPYKQLGVADPIAVAVDRIGQPAFAFIIKIGALTGLASVLLVNGYGHSRICYAMGRDGLIPPLFSKIHSRLRTPVWGTITVCLTSAVIAAFLPISVLGDMVSFGTALAFSIVAFSLIWLRNRRPDLPRPFRVPFGGFTVGKVWIGYVPLLAIVLCFGMVIPVGMDILSQAGRGDVLPAIFLGLYLLTGVLIYAFYGYRNARRPDTE</sequence>
<evidence type="ECO:0000256" key="2">
    <source>
        <dbReference type="ARBA" id="ARBA00022448"/>
    </source>
</evidence>
<dbReference type="PIRSF" id="PIRSF006060">
    <property type="entry name" value="AA_transporter"/>
    <property type="match status" value="1"/>
</dbReference>